<feature type="domain" description="Beta galactosidase small chain/" evidence="10">
    <location>
        <begin position="721"/>
        <end position="998"/>
    </location>
</feature>
<protein>
    <recommendedName>
        <fullName evidence="4 8">Beta-galactosidase</fullName>
        <ecNumber evidence="3 8">3.2.1.23</ecNumber>
    </recommendedName>
    <alternativeName>
        <fullName evidence="7 8">Lactase</fullName>
    </alternativeName>
</protein>
<dbReference type="SUPFAM" id="SSF74650">
    <property type="entry name" value="Galactose mutarotase-like"/>
    <property type="match status" value="1"/>
</dbReference>
<evidence type="ECO:0000256" key="6">
    <source>
        <dbReference type="ARBA" id="ARBA00023295"/>
    </source>
</evidence>
<dbReference type="EMBL" id="JACGWT010000003">
    <property type="protein sequence ID" value="MBA8794605.1"/>
    <property type="molecule type" value="Genomic_DNA"/>
</dbReference>
<dbReference type="InterPro" id="IPR036156">
    <property type="entry name" value="Beta-gal/glucu_dom_sf"/>
</dbReference>
<dbReference type="GO" id="GO:0009341">
    <property type="term" value="C:beta-galactosidase complex"/>
    <property type="evidence" value="ECO:0007669"/>
    <property type="project" value="InterPro"/>
</dbReference>
<keyword evidence="5 8" id="KW-0378">Hydrolase</keyword>
<dbReference type="PROSITE" id="PS00719">
    <property type="entry name" value="GLYCOSYL_HYDROL_F2_1"/>
    <property type="match status" value="1"/>
</dbReference>
<dbReference type="InterPro" id="IPR050347">
    <property type="entry name" value="Bact_Beta-galactosidase"/>
</dbReference>
<dbReference type="InterPro" id="IPR032312">
    <property type="entry name" value="LacZ_4"/>
</dbReference>
<dbReference type="Gene3D" id="2.60.40.10">
    <property type="entry name" value="Immunoglobulins"/>
    <property type="match status" value="2"/>
</dbReference>
<dbReference type="Pfam" id="PF02837">
    <property type="entry name" value="Glyco_hydro_2_N"/>
    <property type="match status" value="1"/>
</dbReference>
<feature type="region of interest" description="Disordered" evidence="9">
    <location>
        <begin position="748"/>
        <end position="772"/>
    </location>
</feature>
<proteinExistence type="inferred from homology"/>
<dbReference type="InterPro" id="IPR006101">
    <property type="entry name" value="Glyco_hydro_2"/>
</dbReference>
<dbReference type="InterPro" id="IPR006104">
    <property type="entry name" value="Glyco_hydro_2_N"/>
</dbReference>
<dbReference type="PANTHER" id="PTHR46323:SF2">
    <property type="entry name" value="BETA-GALACTOSIDASE"/>
    <property type="match status" value="1"/>
</dbReference>
<dbReference type="Gene3D" id="2.70.98.10">
    <property type="match status" value="1"/>
</dbReference>
<accession>A0A7W3ISZ0</accession>
<dbReference type="SMART" id="SM01038">
    <property type="entry name" value="Bgal_small_N"/>
    <property type="match status" value="1"/>
</dbReference>
<dbReference type="GO" id="GO:0004565">
    <property type="term" value="F:beta-galactosidase activity"/>
    <property type="evidence" value="ECO:0007669"/>
    <property type="project" value="UniProtKB-EC"/>
</dbReference>
<reference evidence="11 12" key="1">
    <citation type="submission" date="2020-07" db="EMBL/GenBank/DDBJ databases">
        <title>Sequencing the genomes of 1000 actinobacteria strains.</title>
        <authorList>
            <person name="Klenk H.-P."/>
        </authorList>
    </citation>
    <scope>NUCLEOTIDE SEQUENCE [LARGE SCALE GENOMIC DNA]</scope>
    <source>
        <strain evidence="11 12">DSM 100723</strain>
    </source>
</reference>
<dbReference type="RefSeq" id="WP_220483760.1">
    <property type="nucleotide sequence ID" value="NZ_JACGWT010000003.1"/>
</dbReference>
<dbReference type="InterPro" id="IPR006103">
    <property type="entry name" value="Glyco_hydro_2_cat"/>
</dbReference>
<dbReference type="InterPro" id="IPR011013">
    <property type="entry name" value="Gal_mutarotase_sf_dom"/>
</dbReference>
<evidence type="ECO:0000259" key="10">
    <source>
        <dbReference type="SMART" id="SM01038"/>
    </source>
</evidence>
<evidence type="ECO:0000256" key="5">
    <source>
        <dbReference type="ARBA" id="ARBA00022801"/>
    </source>
</evidence>
<dbReference type="Pfam" id="PF16353">
    <property type="entry name" value="LacZ_4"/>
    <property type="match status" value="1"/>
</dbReference>
<dbReference type="InterPro" id="IPR004199">
    <property type="entry name" value="B-gal_small/dom_5"/>
</dbReference>
<dbReference type="PROSITE" id="PS00608">
    <property type="entry name" value="GLYCOSYL_HYDROL_F2_2"/>
    <property type="match status" value="1"/>
</dbReference>
<dbReference type="GO" id="GO:0005990">
    <property type="term" value="P:lactose catabolic process"/>
    <property type="evidence" value="ECO:0007669"/>
    <property type="project" value="TreeGrafter"/>
</dbReference>
<evidence type="ECO:0000256" key="7">
    <source>
        <dbReference type="ARBA" id="ARBA00032230"/>
    </source>
</evidence>
<dbReference type="InterPro" id="IPR008979">
    <property type="entry name" value="Galactose-bd-like_sf"/>
</dbReference>
<comment type="catalytic activity">
    <reaction evidence="1 8">
        <text>Hydrolysis of terminal non-reducing beta-D-galactose residues in beta-D-galactosides.</text>
        <dbReference type="EC" id="3.2.1.23"/>
    </reaction>
</comment>
<dbReference type="Gene3D" id="3.20.20.80">
    <property type="entry name" value="Glycosidases"/>
    <property type="match status" value="1"/>
</dbReference>
<dbReference type="Proteomes" id="UP000523079">
    <property type="component" value="Unassembled WGS sequence"/>
</dbReference>
<keyword evidence="6 8" id="KW-0326">Glycosidase</keyword>
<evidence type="ECO:0000256" key="3">
    <source>
        <dbReference type="ARBA" id="ARBA00012756"/>
    </source>
</evidence>
<comment type="similarity">
    <text evidence="2 8">Belongs to the glycosyl hydrolase 2 family.</text>
</comment>
<organism evidence="11 12">
    <name type="scientific">Microlunatus kandeliicorticis</name>
    <dbReference type="NCBI Taxonomy" id="1759536"/>
    <lineage>
        <taxon>Bacteria</taxon>
        <taxon>Bacillati</taxon>
        <taxon>Actinomycetota</taxon>
        <taxon>Actinomycetes</taxon>
        <taxon>Propionibacteriales</taxon>
        <taxon>Propionibacteriaceae</taxon>
        <taxon>Microlunatus</taxon>
    </lineage>
</organism>
<name>A0A7W3ISZ0_9ACTN</name>
<dbReference type="PANTHER" id="PTHR46323">
    <property type="entry name" value="BETA-GALACTOSIDASE"/>
    <property type="match status" value="1"/>
</dbReference>
<dbReference type="SUPFAM" id="SSF51445">
    <property type="entry name" value="(Trans)glycosidases"/>
    <property type="match status" value="1"/>
</dbReference>
<comment type="caution">
    <text evidence="11">The sequence shown here is derived from an EMBL/GenBank/DDBJ whole genome shotgun (WGS) entry which is preliminary data.</text>
</comment>
<dbReference type="InterPro" id="IPR023232">
    <property type="entry name" value="Glyco_hydro_2_AS"/>
</dbReference>
<dbReference type="SUPFAM" id="SSF49303">
    <property type="entry name" value="beta-Galactosidase/glucuronidase domain"/>
    <property type="match status" value="2"/>
</dbReference>
<evidence type="ECO:0000256" key="4">
    <source>
        <dbReference type="ARBA" id="ARBA00013303"/>
    </source>
</evidence>
<dbReference type="EC" id="3.2.1.23" evidence="3 8"/>
<dbReference type="AlphaFoldDB" id="A0A7W3ISZ0"/>
<dbReference type="InterPro" id="IPR023230">
    <property type="entry name" value="Glyco_hydro_2_CS"/>
</dbReference>
<dbReference type="PRINTS" id="PR00132">
    <property type="entry name" value="GLHYDRLASE2"/>
</dbReference>
<evidence type="ECO:0000256" key="1">
    <source>
        <dbReference type="ARBA" id="ARBA00001412"/>
    </source>
</evidence>
<dbReference type="InterPro" id="IPR017853">
    <property type="entry name" value="GH"/>
</dbReference>
<evidence type="ECO:0000313" key="12">
    <source>
        <dbReference type="Proteomes" id="UP000523079"/>
    </source>
</evidence>
<dbReference type="Pfam" id="PF02836">
    <property type="entry name" value="Glyco_hydro_2_C"/>
    <property type="match status" value="1"/>
</dbReference>
<sequence>MNSPSAARLSVSARTALAERMRLADPAGPEGTLPPHATFRSSLGRQSLNGSWRFHWSPDLAGAPLGVEAEDFDDRDEASGFVDLEVPSSWPMHGHGAPAYTNVQFPFPVDQPNPPDENPVGDHRLRFDVDTSLPGFADAGERPAALLRFDGVDNAGEVWLNGTRLGTTRGSRLPHEFDVTGVLRPTDNVLVVRVAQFSATSYVEDQDMWWLPGIFRDVTLVPTPDGAIRDVRVRADWDGGGRLSVRVDAGLPVAVELPELDVRTEPGTTVEVAGAEPWSPESPTLYRLVVSTDLERVELPIGFRTVSVADSRILLNGRPVLLRGVNRHEHHPDLGRVIPPELVRHELELMKQFNVNAIRTSHYPPSPLLLELADELGFYVMDECDLETHGFIYAAWRRNPSDDPAWTDALVTRMRTMVSRDRNHPCVFSWSTGNEAGVGANLPAMAEAARELDDTRLIHYEGDWDSGWQDVYSRMYASPDYCEQVGLGTEASTEDPALDAHRRALPFVQCEYAHAMGNGPGGLTEYLDLFRAHDRLNGGFIWEWLEHGIRMERDGVSCFGYGGDFGEPVHDGVFVIDGLVTADRVPRPGLHDLKKVYAPLLVEVADDWSGVRVQNRQDVAGLTAFAFRWSVDADGEQLAGGDLAVGDVEPGSSVEAALPAEAAAADRPGAVLTVQAVLAADSSWAPAGHEIAWGQSVRPVAPAAPTGGVAPVVPSEPTGGVVELGPGRFDPATGELVALGPHAVTGPTLTLWRAPTDNDNGRGWEEDGSEGPIEADQWRRQGLDRLRVRVLSAAADGDAFAVRQRIGTATADHFCELELRWTSDGETLGLSAELTVDEAMGRWDGTWPRIGVELTLPGELDQVRWSGRGPGQAYPDTGQSQRWGTFRSDVDGLQIDYVRPQENGSRRASEVALTGADGHGIAVAGPEFGFAARPWSAETLTAADHTPDLVPDGAVHLTLDHRQHGVGTAACGPGVLPGYQLRPSRLTEEDRRFSFVFRVV</sequence>
<evidence type="ECO:0000313" key="11">
    <source>
        <dbReference type="EMBL" id="MBA8794605.1"/>
    </source>
</evidence>
<dbReference type="Gene3D" id="2.60.120.260">
    <property type="entry name" value="Galactose-binding domain-like"/>
    <property type="match status" value="1"/>
</dbReference>
<dbReference type="InterPro" id="IPR013783">
    <property type="entry name" value="Ig-like_fold"/>
</dbReference>
<dbReference type="InterPro" id="IPR006102">
    <property type="entry name" value="Ig-like_GH2"/>
</dbReference>
<keyword evidence="12" id="KW-1185">Reference proteome</keyword>
<dbReference type="GO" id="GO:0030246">
    <property type="term" value="F:carbohydrate binding"/>
    <property type="evidence" value="ECO:0007669"/>
    <property type="project" value="InterPro"/>
</dbReference>
<dbReference type="Pfam" id="PF00703">
    <property type="entry name" value="Glyco_hydro_2"/>
    <property type="match status" value="1"/>
</dbReference>
<dbReference type="SUPFAM" id="SSF49785">
    <property type="entry name" value="Galactose-binding domain-like"/>
    <property type="match status" value="1"/>
</dbReference>
<evidence type="ECO:0000256" key="9">
    <source>
        <dbReference type="SAM" id="MobiDB-lite"/>
    </source>
</evidence>
<gene>
    <name evidence="11" type="ORF">FHX74_002224</name>
</gene>
<evidence type="ECO:0000256" key="8">
    <source>
        <dbReference type="RuleBase" id="RU361154"/>
    </source>
</evidence>
<evidence type="ECO:0000256" key="2">
    <source>
        <dbReference type="ARBA" id="ARBA00007401"/>
    </source>
</evidence>
<dbReference type="Pfam" id="PF02929">
    <property type="entry name" value="Bgal_small_N"/>
    <property type="match status" value="1"/>
</dbReference>
<dbReference type="InterPro" id="IPR014718">
    <property type="entry name" value="GH-type_carb-bd"/>
</dbReference>